<dbReference type="Gene3D" id="3.30.70.1210">
    <property type="entry name" value="Crispr-associated protein, domain 2"/>
    <property type="match status" value="1"/>
</dbReference>
<evidence type="ECO:0000313" key="2">
    <source>
        <dbReference type="Proteomes" id="UP000256679"/>
    </source>
</evidence>
<proteinExistence type="predicted"/>
<keyword evidence="2" id="KW-1185">Reference proteome</keyword>
<dbReference type="InterPro" id="IPR010179">
    <property type="entry name" value="CRISPR-assoc_prot_Cse3"/>
</dbReference>
<reference evidence="1 2" key="1">
    <citation type="submission" date="2018-05" db="EMBL/GenBank/DDBJ databases">
        <title>Whole genome sequencing of Paracoccus thiocyanatus SST.</title>
        <authorList>
            <person name="Ghosh W."/>
            <person name="Rameez M.J."/>
            <person name="Roy C."/>
        </authorList>
    </citation>
    <scope>NUCLEOTIDE SEQUENCE [LARGE SCALE GENOMIC DNA]</scope>
    <source>
        <strain evidence="1 2">SST</strain>
    </source>
</reference>
<organism evidence="1 2">
    <name type="scientific">Paracoccus thiocyanatus</name>
    <dbReference type="NCBI Taxonomy" id="34006"/>
    <lineage>
        <taxon>Bacteria</taxon>
        <taxon>Pseudomonadati</taxon>
        <taxon>Pseudomonadota</taxon>
        <taxon>Alphaproteobacteria</taxon>
        <taxon>Rhodobacterales</taxon>
        <taxon>Paracoccaceae</taxon>
        <taxon>Paracoccus</taxon>
    </lineage>
</organism>
<dbReference type="RefSeq" id="WP_220335212.1">
    <property type="nucleotide sequence ID" value="NZ_QFCQ01000202.1"/>
</dbReference>
<name>A0A3D8P937_9RHOB</name>
<accession>A0A3D8P937</accession>
<dbReference type="SUPFAM" id="SSF117987">
    <property type="entry name" value="CRISPR-associated protein"/>
    <property type="match status" value="1"/>
</dbReference>
<dbReference type="Pfam" id="PF08798">
    <property type="entry name" value="CRISPR_assoc"/>
    <property type="match status" value="1"/>
</dbReference>
<feature type="non-terminal residue" evidence="1">
    <location>
        <position position="1"/>
    </location>
</feature>
<sequence>RSQAPALPRAPEIDAFLAEALRSGSARPREAVYLDWLAARLAPAARLERENSRLHAFQRSAINRNGRALDGPDAIIHGTLSVTDPAGFADLLARGIGRHRSYGYGMLLLRPPQRG</sequence>
<comment type="caution">
    <text evidence="1">The sequence shown here is derived from an EMBL/GenBank/DDBJ whole genome shotgun (WGS) entry which is preliminary data.</text>
</comment>
<protein>
    <submittedName>
        <fullName evidence="1">Type I-E CRISPR-associated protein Cas6/Cse3/CasE</fullName>
    </submittedName>
</protein>
<dbReference type="SMART" id="SM01101">
    <property type="entry name" value="CRISPR_assoc"/>
    <property type="match status" value="1"/>
</dbReference>
<evidence type="ECO:0000313" key="1">
    <source>
        <dbReference type="EMBL" id="RDW11761.1"/>
    </source>
</evidence>
<dbReference type="Proteomes" id="UP000256679">
    <property type="component" value="Unassembled WGS sequence"/>
</dbReference>
<gene>
    <name evidence="1" type="ORF">DIE28_17595</name>
</gene>
<dbReference type="AlphaFoldDB" id="A0A3D8P937"/>
<dbReference type="EMBL" id="QFCQ01000202">
    <property type="protein sequence ID" value="RDW11761.1"/>
    <property type="molecule type" value="Genomic_DNA"/>
</dbReference>